<dbReference type="Gene3D" id="3.40.630.30">
    <property type="match status" value="1"/>
</dbReference>
<dbReference type="GO" id="GO:0016746">
    <property type="term" value="F:acyltransferase activity"/>
    <property type="evidence" value="ECO:0007669"/>
    <property type="project" value="UniProtKB-KW"/>
</dbReference>
<dbReference type="Proteomes" id="UP000192900">
    <property type="component" value="Chromosome"/>
</dbReference>
<gene>
    <name evidence="5" type="ORF">B1H58_02670</name>
</gene>
<protein>
    <submittedName>
        <fullName evidence="5">GNAT family N-acetyltransferase</fullName>
    </submittedName>
</protein>
<organism evidence="5 6">
    <name type="scientific">Pantoea alhagi</name>
    <dbReference type="NCBI Taxonomy" id="1891675"/>
    <lineage>
        <taxon>Bacteria</taxon>
        <taxon>Pseudomonadati</taxon>
        <taxon>Pseudomonadota</taxon>
        <taxon>Gammaproteobacteria</taxon>
        <taxon>Enterobacterales</taxon>
        <taxon>Erwiniaceae</taxon>
        <taxon>Pantoea</taxon>
    </lineage>
</organism>
<evidence type="ECO:0000256" key="2">
    <source>
        <dbReference type="ARBA" id="ARBA00022649"/>
    </source>
</evidence>
<dbReference type="STRING" id="1891675.B1H58_02670"/>
<dbReference type="PANTHER" id="PTHR36449">
    <property type="entry name" value="ACETYLTRANSFERASE-RELATED"/>
    <property type="match status" value="1"/>
</dbReference>
<evidence type="ECO:0000313" key="6">
    <source>
        <dbReference type="Proteomes" id="UP000192900"/>
    </source>
</evidence>
<proteinExistence type="inferred from homology"/>
<evidence type="ECO:0000256" key="3">
    <source>
        <dbReference type="ARBA" id="ARBA00022679"/>
    </source>
</evidence>
<dbReference type="RefSeq" id="WP_085067850.1">
    <property type="nucleotide sequence ID" value="NZ_CP019706.1"/>
</dbReference>
<dbReference type="EMBL" id="CP019706">
    <property type="protein sequence ID" value="ARJ41006.1"/>
    <property type="molecule type" value="Genomic_DNA"/>
</dbReference>
<accession>A0A1W6B1Q6</accession>
<evidence type="ECO:0000256" key="4">
    <source>
        <dbReference type="ARBA" id="ARBA00023315"/>
    </source>
</evidence>
<keyword evidence="4" id="KW-0012">Acyltransferase</keyword>
<name>A0A1W6B1Q6_9GAMM</name>
<dbReference type="PANTHER" id="PTHR36449:SF1">
    <property type="entry name" value="ACETYLTRANSFERASE"/>
    <property type="match status" value="1"/>
</dbReference>
<sequence length="172" mass="19628">METLNVELFTDENRYKISHFDCGKATLNKFLIEHLRRQHNGKVLRAYVLKNHEADPKILGYYTLSGGSFERSTLPSRTQQKKIPYKNVPCVTLGRLAVDKTLQGQGWRSTLVSHAMSVVYNASLAVGIHGMFVDALDDEAKQFYTSFGFIELTDENSRSLFYPTQSIEKLFQ</sequence>
<keyword evidence="3 5" id="KW-0808">Transferase</keyword>
<keyword evidence="6" id="KW-1185">Reference proteome</keyword>
<dbReference type="KEGG" id="palh:B1H58_02670"/>
<dbReference type="AlphaFoldDB" id="A0A1W6B1Q6"/>
<reference evidence="5 6" key="1">
    <citation type="submission" date="2017-02" db="EMBL/GenBank/DDBJ databases">
        <title>Complete genome sequence of the drought resistance-promoting endophyte Pantoea alhagi LTYR-11Z.</title>
        <authorList>
            <person name="Zhang L."/>
        </authorList>
    </citation>
    <scope>NUCLEOTIDE SEQUENCE [LARGE SCALE GENOMIC DNA]</scope>
    <source>
        <strain evidence="5 6">LTYR-11Z</strain>
    </source>
</reference>
<dbReference type="InterPro" id="IPR016181">
    <property type="entry name" value="Acyl_CoA_acyltransferase"/>
</dbReference>
<dbReference type="OrthoDB" id="9799147at2"/>
<evidence type="ECO:0000256" key="1">
    <source>
        <dbReference type="ARBA" id="ARBA00009342"/>
    </source>
</evidence>
<dbReference type="SUPFAM" id="SSF55729">
    <property type="entry name" value="Acyl-CoA N-acyltransferases (Nat)"/>
    <property type="match status" value="1"/>
</dbReference>
<keyword evidence="2" id="KW-1277">Toxin-antitoxin system</keyword>
<evidence type="ECO:0000313" key="5">
    <source>
        <dbReference type="EMBL" id="ARJ41006.1"/>
    </source>
</evidence>
<comment type="similarity">
    <text evidence="1">Belongs to the acetyltransferase family. GNAT subfamily.</text>
</comment>